<dbReference type="InterPro" id="IPR000055">
    <property type="entry name" value="Restrct_endonuc_typeI_TRD"/>
</dbReference>
<evidence type="ECO:0000259" key="4">
    <source>
        <dbReference type="Pfam" id="PF01420"/>
    </source>
</evidence>
<proteinExistence type="inferred from homology"/>
<dbReference type="SUPFAM" id="SSF116734">
    <property type="entry name" value="DNA methylase specificity domain"/>
    <property type="match status" value="2"/>
</dbReference>
<dbReference type="GO" id="GO:0003677">
    <property type="term" value="F:DNA binding"/>
    <property type="evidence" value="ECO:0007669"/>
    <property type="project" value="UniProtKB-KW"/>
</dbReference>
<reference evidence="5 6" key="1">
    <citation type="submission" date="2011-11" db="EMBL/GenBank/DDBJ databases">
        <title>The Genome Sequence of Myroides odoratimimus CIP 101113.</title>
        <authorList>
            <person name="Earl A."/>
            <person name="Ward D."/>
            <person name="Feldgarden M."/>
            <person name="Gevers D."/>
            <person name="Huys G."/>
            <person name="Young S.K."/>
            <person name="Zeng Q."/>
            <person name="Gargeya S."/>
            <person name="Fitzgerald M."/>
            <person name="Haas B."/>
            <person name="Abouelleil A."/>
            <person name="Alvarado L."/>
            <person name="Arachchi H.M."/>
            <person name="Berlin A."/>
            <person name="Brown A."/>
            <person name="Chapman S.B."/>
            <person name="Chen Z."/>
            <person name="Dunbar C."/>
            <person name="Freedman E."/>
            <person name="Gearin G."/>
            <person name="Goldberg J."/>
            <person name="Griggs A."/>
            <person name="Gujja S."/>
            <person name="Heiman D."/>
            <person name="Howarth C."/>
            <person name="Larson L."/>
            <person name="Lui A."/>
            <person name="MacDonald P.J.P."/>
            <person name="Montmayeur A."/>
            <person name="Murphy C."/>
            <person name="Neiman D."/>
            <person name="Pearson M."/>
            <person name="Priest M."/>
            <person name="Roberts A."/>
            <person name="Saif S."/>
            <person name="Shea T."/>
            <person name="Shenoy N."/>
            <person name="Sisk P."/>
            <person name="Stolte C."/>
            <person name="Sykes S."/>
            <person name="Wortman J."/>
            <person name="Nusbaum C."/>
            <person name="Birren B."/>
        </authorList>
    </citation>
    <scope>NUCLEOTIDE SEQUENCE [LARGE SCALE GENOMIC DNA]</scope>
    <source>
        <strain evidence="5 6">CIP 101113</strain>
    </source>
</reference>
<name>A0AAV3F3D2_9FLAO</name>
<feature type="domain" description="Type I restriction modification DNA specificity" evidence="4">
    <location>
        <begin position="249"/>
        <end position="422"/>
    </location>
</feature>
<dbReference type="RefSeq" id="WP_006263478.1">
    <property type="nucleotide sequence ID" value="NZ_JH590837.1"/>
</dbReference>
<comment type="caution">
    <text evidence="5">The sequence shown here is derived from an EMBL/GenBank/DDBJ whole genome shotgun (WGS) entry which is preliminary data.</text>
</comment>
<protein>
    <recommendedName>
        <fullName evidence="4">Type I restriction modification DNA specificity domain-containing protein</fullName>
    </recommendedName>
</protein>
<dbReference type="Proteomes" id="UP000004834">
    <property type="component" value="Unassembled WGS sequence"/>
</dbReference>
<evidence type="ECO:0000256" key="1">
    <source>
        <dbReference type="ARBA" id="ARBA00010923"/>
    </source>
</evidence>
<sequence length="474" mass="54118">MEKKLPKGWLETNISNLLVDDKLFTDGDWIESKDQDEDGDVRLIQLADIGLNEFKNKSNRKLYYNKAIELRCFFLEKNDVLIARLPDPLGRSCLFPLEGNYVTVVDVAVIRLNDSYYKPKLLSYFINSPEIQKRIMELSSGSTRLRISRKNLNTISIPFPPLAEQERIASKLDELFGRIEVIKASMTKIPQLLKNFRQQVLTSAVTGKLTEEWREGKELDVDFVSIEKYLTNMPRWKKLEQESIGVICPKEWTKVRLGNVAYISNGATPSRKNDDYWNGEIAWIGSGFIQNNRVTYANEFITEKGFKETSVRLLPKGTVLIAMIGEGKTRAQSSILDIPSTINQNIASIEINHKQIVSEFLHYFLIANYDLHRTIGNGSGPKALNCQRVKEFDFVLPSLIEQEEIVSRVESLFAKADKIEEQYVSLKEKIDVLPQLLLHKAFKGELVEQLPTDGDAADLLKEIMALKKDGKKKK</sequence>
<keyword evidence="2" id="KW-0680">Restriction system</keyword>
<dbReference type="InterPro" id="IPR044946">
    <property type="entry name" value="Restrct_endonuc_typeI_TRD_sf"/>
</dbReference>
<evidence type="ECO:0000313" key="6">
    <source>
        <dbReference type="Proteomes" id="UP000004834"/>
    </source>
</evidence>
<feature type="domain" description="Type I restriction modification DNA specificity" evidence="4">
    <location>
        <begin position="27"/>
        <end position="189"/>
    </location>
</feature>
<comment type="similarity">
    <text evidence="1">Belongs to the type-I restriction system S methylase family.</text>
</comment>
<keyword evidence="3" id="KW-0238">DNA-binding</keyword>
<dbReference type="PANTHER" id="PTHR43140:SF1">
    <property type="entry name" value="TYPE I RESTRICTION ENZYME ECOKI SPECIFICITY SUBUNIT"/>
    <property type="match status" value="1"/>
</dbReference>
<dbReference type="InterPro" id="IPR051212">
    <property type="entry name" value="Type-I_RE_S_subunit"/>
</dbReference>
<dbReference type="GO" id="GO:0009307">
    <property type="term" value="P:DNA restriction-modification system"/>
    <property type="evidence" value="ECO:0007669"/>
    <property type="project" value="UniProtKB-KW"/>
</dbReference>
<dbReference type="Pfam" id="PF01420">
    <property type="entry name" value="Methylase_S"/>
    <property type="match status" value="2"/>
</dbReference>
<evidence type="ECO:0000313" key="5">
    <source>
        <dbReference type="EMBL" id="EHO12577.1"/>
    </source>
</evidence>
<gene>
    <name evidence="5" type="ORF">HMPREF9715_01732</name>
</gene>
<evidence type="ECO:0000256" key="2">
    <source>
        <dbReference type="ARBA" id="ARBA00022747"/>
    </source>
</evidence>
<dbReference type="EMBL" id="AGEE01000017">
    <property type="protein sequence ID" value="EHO12577.1"/>
    <property type="molecule type" value="Genomic_DNA"/>
</dbReference>
<dbReference type="AlphaFoldDB" id="A0AAV3F3D2"/>
<dbReference type="Gene3D" id="3.90.220.20">
    <property type="entry name" value="DNA methylase specificity domains"/>
    <property type="match status" value="2"/>
</dbReference>
<dbReference type="CDD" id="cd17247">
    <property type="entry name" value="RMtype1_S_Eco2747I-TRD2-CR2_like"/>
    <property type="match status" value="1"/>
</dbReference>
<dbReference type="PANTHER" id="PTHR43140">
    <property type="entry name" value="TYPE-1 RESTRICTION ENZYME ECOKI SPECIFICITY PROTEIN"/>
    <property type="match status" value="1"/>
</dbReference>
<evidence type="ECO:0000256" key="3">
    <source>
        <dbReference type="ARBA" id="ARBA00023125"/>
    </source>
</evidence>
<accession>A0AAV3F3D2</accession>
<organism evidence="5 6">
    <name type="scientific">Myroides odoratimimus CIP 101113</name>
    <dbReference type="NCBI Taxonomy" id="883154"/>
    <lineage>
        <taxon>Bacteria</taxon>
        <taxon>Pseudomonadati</taxon>
        <taxon>Bacteroidota</taxon>
        <taxon>Flavobacteriia</taxon>
        <taxon>Flavobacteriales</taxon>
        <taxon>Flavobacteriaceae</taxon>
        <taxon>Myroides</taxon>
    </lineage>
</organism>